<evidence type="ECO:0000313" key="2">
    <source>
        <dbReference type="EMBL" id="CAL1599897.1"/>
    </source>
</evidence>
<feature type="region of interest" description="Disordered" evidence="1">
    <location>
        <begin position="1"/>
        <end position="49"/>
    </location>
</feature>
<proteinExistence type="predicted"/>
<evidence type="ECO:0000313" key="3">
    <source>
        <dbReference type="Proteomes" id="UP001497482"/>
    </source>
</evidence>
<evidence type="ECO:0000256" key="1">
    <source>
        <dbReference type="SAM" id="MobiDB-lite"/>
    </source>
</evidence>
<accession>A0AAV2LC05</accession>
<protein>
    <submittedName>
        <fullName evidence="2">Uncharacterized protein</fullName>
    </submittedName>
</protein>
<dbReference type="AlphaFoldDB" id="A0AAV2LC05"/>
<organism evidence="2 3">
    <name type="scientific">Knipowitschia caucasica</name>
    <name type="common">Caucasian dwarf goby</name>
    <name type="synonym">Pomatoschistus caucasicus</name>
    <dbReference type="NCBI Taxonomy" id="637954"/>
    <lineage>
        <taxon>Eukaryota</taxon>
        <taxon>Metazoa</taxon>
        <taxon>Chordata</taxon>
        <taxon>Craniata</taxon>
        <taxon>Vertebrata</taxon>
        <taxon>Euteleostomi</taxon>
        <taxon>Actinopterygii</taxon>
        <taxon>Neopterygii</taxon>
        <taxon>Teleostei</taxon>
        <taxon>Neoteleostei</taxon>
        <taxon>Acanthomorphata</taxon>
        <taxon>Gobiaria</taxon>
        <taxon>Gobiiformes</taxon>
        <taxon>Gobioidei</taxon>
        <taxon>Gobiidae</taxon>
        <taxon>Gobiinae</taxon>
        <taxon>Knipowitschia</taxon>
    </lineage>
</organism>
<sequence>MEGPEAARRPSGQCAEGRGVRRREGRGEVHKSSSALDLSADRPQRGGGDAIATVMPLRWAMLSFKLACMIPTTDG</sequence>
<keyword evidence="3" id="KW-1185">Reference proteome</keyword>
<dbReference type="Proteomes" id="UP001497482">
    <property type="component" value="Chromosome 23"/>
</dbReference>
<reference evidence="2 3" key="1">
    <citation type="submission" date="2024-04" db="EMBL/GenBank/DDBJ databases">
        <authorList>
            <person name="Waldvogel A.-M."/>
            <person name="Schoenle A."/>
        </authorList>
    </citation>
    <scope>NUCLEOTIDE SEQUENCE [LARGE SCALE GENOMIC DNA]</scope>
</reference>
<name>A0AAV2LC05_KNICA</name>
<dbReference type="EMBL" id="OZ035845">
    <property type="protein sequence ID" value="CAL1599897.1"/>
    <property type="molecule type" value="Genomic_DNA"/>
</dbReference>
<gene>
    <name evidence="2" type="ORF">KC01_LOCUS28083</name>
</gene>